<dbReference type="AlphaFoldDB" id="A0A6I6MQ05"/>
<dbReference type="EMBL" id="CP047020">
    <property type="protein sequence ID" value="QHA02343.1"/>
    <property type="molecule type" value="Genomic_DNA"/>
</dbReference>
<evidence type="ECO:0000256" key="1">
    <source>
        <dbReference type="ARBA" id="ARBA00004651"/>
    </source>
</evidence>
<evidence type="ECO:0000256" key="8">
    <source>
        <dbReference type="SAM" id="Phobius"/>
    </source>
</evidence>
<keyword evidence="4 8" id="KW-0812">Transmembrane</keyword>
<gene>
    <name evidence="9" type="ORF">GQF42_02635</name>
</gene>
<accession>A0A6I6MQ05</accession>
<reference evidence="9 10" key="1">
    <citation type="submission" date="2019-12" db="EMBL/GenBank/DDBJ databases">
        <title>Streptomyces sp. strain T44 isolated from rhizosphere soil of Broussonetia papyrifera.</title>
        <authorList>
            <person name="Mo P."/>
        </authorList>
    </citation>
    <scope>NUCLEOTIDE SEQUENCE [LARGE SCALE GENOMIC DNA]</scope>
    <source>
        <strain evidence="9 10">T44</strain>
    </source>
</reference>
<dbReference type="GO" id="GO:0046677">
    <property type="term" value="P:response to antibiotic"/>
    <property type="evidence" value="ECO:0007669"/>
    <property type="project" value="UniProtKB-KW"/>
</dbReference>
<evidence type="ECO:0000256" key="7">
    <source>
        <dbReference type="ARBA" id="ARBA00023251"/>
    </source>
</evidence>
<dbReference type="GO" id="GO:0005886">
    <property type="term" value="C:plasma membrane"/>
    <property type="evidence" value="ECO:0007669"/>
    <property type="project" value="UniProtKB-SubCell"/>
</dbReference>
<sequence length="141" mass="14652">MGATASAGPGVGGRLVEHCSWRAVFWLDLPIAATAITLAPWLVPEVRSTRSEPVDVPGALPAASGLLALVAAMAASPQLGWSSPPVLTGYGLAAFLLSVFLLYEHRCRHPLLPLTLLRDPCIGMNAATPALCPSASWVPCS</sequence>
<keyword evidence="5 8" id="KW-1133">Transmembrane helix</keyword>
<dbReference type="PANTHER" id="PTHR42718">
    <property type="entry name" value="MAJOR FACILITATOR SUPERFAMILY MULTIDRUG TRANSPORTER MFSC"/>
    <property type="match status" value="1"/>
</dbReference>
<keyword evidence="7" id="KW-0046">Antibiotic resistance</keyword>
<organism evidence="9 10">
    <name type="scientific">Streptomyces broussonetiae</name>
    <dbReference type="NCBI Taxonomy" id="2686304"/>
    <lineage>
        <taxon>Bacteria</taxon>
        <taxon>Bacillati</taxon>
        <taxon>Actinomycetota</taxon>
        <taxon>Actinomycetes</taxon>
        <taxon>Kitasatosporales</taxon>
        <taxon>Streptomycetaceae</taxon>
        <taxon>Streptomyces</taxon>
    </lineage>
</organism>
<evidence type="ECO:0000256" key="6">
    <source>
        <dbReference type="ARBA" id="ARBA00023136"/>
    </source>
</evidence>
<evidence type="ECO:0000256" key="5">
    <source>
        <dbReference type="ARBA" id="ARBA00022989"/>
    </source>
</evidence>
<keyword evidence="3" id="KW-1003">Cell membrane</keyword>
<protein>
    <recommendedName>
        <fullName evidence="11">MFS transporter</fullName>
    </recommendedName>
</protein>
<evidence type="ECO:0000313" key="10">
    <source>
        <dbReference type="Proteomes" id="UP000436138"/>
    </source>
</evidence>
<evidence type="ECO:0000256" key="4">
    <source>
        <dbReference type="ARBA" id="ARBA00022692"/>
    </source>
</evidence>
<keyword evidence="6 8" id="KW-0472">Membrane</keyword>
<dbReference type="InterPro" id="IPR036259">
    <property type="entry name" value="MFS_trans_sf"/>
</dbReference>
<dbReference type="RefSeq" id="WP_158917256.1">
    <property type="nucleotide sequence ID" value="NZ_CP047020.1"/>
</dbReference>
<comment type="subcellular location">
    <subcellularLocation>
        <location evidence="1">Cell membrane</location>
        <topology evidence="1">Multi-pass membrane protein</topology>
    </subcellularLocation>
</comment>
<keyword evidence="10" id="KW-1185">Reference proteome</keyword>
<dbReference type="KEGG" id="sbro:GQF42_02635"/>
<evidence type="ECO:0000256" key="2">
    <source>
        <dbReference type="ARBA" id="ARBA00022448"/>
    </source>
</evidence>
<feature type="transmembrane region" description="Helical" evidence="8">
    <location>
        <begin position="56"/>
        <end position="75"/>
    </location>
</feature>
<feature type="transmembrane region" description="Helical" evidence="8">
    <location>
        <begin position="23"/>
        <end position="44"/>
    </location>
</feature>
<evidence type="ECO:0000256" key="3">
    <source>
        <dbReference type="ARBA" id="ARBA00022475"/>
    </source>
</evidence>
<feature type="transmembrane region" description="Helical" evidence="8">
    <location>
        <begin position="87"/>
        <end position="103"/>
    </location>
</feature>
<proteinExistence type="predicted"/>
<dbReference type="Proteomes" id="UP000436138">
    <property type="component" value="Chromosome"/>
</dbReference>
<keyword evidence="2" id="KW-0813">Transport</keyword>
<name>A0A6I6MQ05_9ACTN</name>
<evidence type="ECO:0000313" key="9">
    <source>
        <dbReference type="EMBL" id="QHA02343.1"/>
    </source>
</evidence>
<dbReference type="PANTHER" id="PTHR42718:SF46">
    <property type="entry name" value="BLR6921 PROTEIN"/>
    <property type="match status" value="1"/>
</dbReference>
<dbReference type="SUPFAM" id="SSF103473">
    <property type="entry name" value="MFS general substrate transporter"/>
    <property type="match status" value="1"/>
</dbReference>
<dbReference type="Gene3D" id="1.20.1250.20">
    <property type="entry name" value="MFS general substrate transporter like domains"/>
    <property type="match status" value="1"/>
</dbReference>
<evidence type="ECO:0008006" key="11">
    <source>
        <dbReference type="Google" id="ProtNLM"/>
    </source>
</evidence>